<name>A0AAD4NYI3_PERFH</name>
<keyword evidence="4 21" id="KW-0723">Serine/threonine-protein kinase</keyword>
<dbReference type="FunFam" id="1.10.510.10:FF:000358">
    <property type="entry name" value="Putative leucine-rich repeat receptor-like serine/threonine-protein kinase"/>
    <property type="match status" value="1"/>
</dbReference>
<keyword evidence="16" id="KW-0675">Receptor</keyword>
<evidence type="ECO:0000256" key="11">
    <source>
        <dbReference type="ARBA" id="ARBA00022741"/>
    </source>
</evidence>
<evidence type="ECO:0000256" key="20">
    <source>
        <dbReference type="PROSITE-ProRule" id="PRU10141"/>
    </source>
</evidence>
<evidence type="ECO:0000256" key="4">
    <source>
        <dbReference type="ARBA" id="ARBA00022527"/>
    </source>
</evidence>
<evidence type="ECO:0000256" key="9">
    <source>
        <dbReference type="ARBA" id="ARBA00022729"/>
    </source>
</evidence>
<evidence type="ECO:0000256" key="7">
    <source>
        <dbReference type="ARBA" id="ARBA00022679"/>
    </source>
</evidence>
<dbReference type="InterPro" id="IPR008271">
    <property type="entry name" value="Ser/Thr_kinase_AS"/>
</dbReference>
<evidence type="ECO:0000313" key="24">
    <source>
        <dbReference type="Proteomes" id="UP001190926"/>
    </source>
</evidence>
<keyword evidence="10" id="KW-0677">Repeat</keyword>
<keyword evidence="13 20" id="KW-0067">ATP-binding</keyword>
<keyword evidence="11 20" id="KW-0547">Nucleotide-binding</keyword>
<gene>
    <name evidence="23" type="ORF">C2S53_020712</name>
</gene>
<keyword evidence="8" id="KW-0812">Transmembrane</keyword>
<dbReference type="EMBL" id="SDAM02005628">
    <property type="protein sequence ID" value="KAH6819894.1"/>
    <property type="molecule type" value="Genomic_DNA"/>
</dbReference>
<keyword evidence="12" id="KW-0418">Kinase</keyword>
<dbReference type="GO" id="GO:0004674">
    <property type="term" value="F:protein serine/threonine kinase activity"/>
    <property type="evidence" value="ECO:0007669"/>
    <property type="project" value="UniProtKB-KW"/>
</dbReference>
<dbReference type="Proteomes" id="UP001190926">
    <property type="component" value="Unassembled WGS sequence"/>
</dbReference>
<evidence type="ECO:0000256" key="14">
    <source>
        <dbReference type="ARBA" id="ARBA00022989"/>
    </source>
</evidence>
<dbReference type="PROSITE" id="PS00108">
    <property type="entry name" value="PROTEIN_KINASE_ST"/>
    <property type="match status" value="1"/>
</dbReference>
<comment type="catalytic activity">
    <reaction evidence="19">
        <text>L-seryl-[protein] + ATP = O-phospho-L-seryl-[protein] + ADP + H(+)</text>
        <dbReference type="Rhea" id="RHEA:17989"/>
        <dbReference type="Rhea" id="RHEA-COMP:9863"/>
        <dbReference type="Rhea" id="RHEA-COMP:11604"/>
        <dbReference type="ChEBI" id="CHEBI:15378"/>
        <dbReference type="ChEBI" id="CHEBI:29999"/>
        <dbReference type="ChEBI" id="CHEBI:30616"/>
        <dbReference type="ChEBI" id="CHEBI:83421"/>
        <dbReference type="ChEBI" id="CHEBI:456216"/>
        <dbReference type="EC" id="2.7.11.1"/>
    </reaction>
</comment>
<evidence type="ECO:0000256" key="10">
    <source>
        <dbReference type="ARBA" id="ARBA00022737"/>
    </source>
</evidence>
<dbReference type="PANTHER" id="PTHR48008:SF14">
    <property type="entry name" value="PROTEIN KINASE DOMAIN-CONTAINING PROTEIN"/>
    <property type="match status" value="1"/>
</dbReference>
<evidence type="ECO:0000256" key="15">
    <source>
        <dbReference type="ARBA" id="ARBA00023136"/>
    </source>
</evidence>
<dbReference type="GO" id="GO:0005886">
    <property type="term" value="C:plasma membrane"/>
    <property type="evidence" value="ECO:0007669"/>
    <property type="project" value="UniProtKB-SubCell"/>
</dbReference>
<evidence type="ECO:0000256" key="18">
    <source>
        <dbReference type="ARBA" id="ARBA00047899"/>
    </source>
</evidence>
<keyword evidence="14" id="KW-1133">Transmembrane helix</keyword>
<evidence type="ECO:0000256" key="5">
    <source>
        <dbReference type="ARBA" id="ARBA00022553"/>
    </source>
</evidence>
<evidence type="ECO:0000256" key="6">
    <source>
        <dbReference type="ARBA" id="ARBA00022614"/>
    </source>
</evidence>
<keyword evidence="24" id="KW-1185">Reference proteome</keyword>
<evidence type="ECO:0000256" key="16">
    <source>
        <dbReference type="ARBA" id="ARBA00023170"/>
    </source>
</evidence>
<evidence type="ECO:0000256" key="2">
    <source>
        <dbReference type="ARBA" id="ARBA00012513"/>
    </source>
</evidence>
<dbReference type="Gene3D" id="3.30.200.20">
    <property type="entry name" value="Phosphorylase Kinase, domain 1"/>
    <property type="match status" value="1"/>
</dbReference>
<dbReference type="EC" id="2.7.11.1" evidence="2"/>
<proteinExistence type="inferred from homology"/>
<dbReference type="PROSITE" id="PS50011">
    <property type="entry name" value="PROTEIN_KINASE_DOM"/>
    <property type="match status" value="1"/>
</dbReference>
<evidence type="ECO:0000256" key="17">
    <source>
        <dbReference type="ARBA" id="ARBA00023180"/>
    </source>
</evidence>
<dbReference type="InterPro" id="IPR000719">
    <property type="entry name" value="Prot_kinase_dom"/>
</dbReference>
<feature type="domain" description="Protein kinase" evidence="22">
    <location>
        <begin position="20"/>
        <end position="268"/>
    </location>
</feature>
<comment type="similarity">
    <text evidence="21">Belongs to the protein kinase superfamily.</text>
</comment>
<accession>A0AAD4NYI3</accession>
<dbReference type="GO" id="GO:0005524">
    <property type="term" value="F:ATP binding"/>
    <property type="evidence" value="ECO:0007669"/>
    <property type="project" value="UniProtKB-UniRule"/>
</dbReference>
<dbReference type="AlphaFoldDB" id="A0AAD4NYI3"/>
<comment type="subcellular location">
    <subcellularLocation>
        <location evidence="1">Cell membrane</location>
        <topology evidence="1">Single-pass membrane protein</topology>
    </subcellularLocation>
</comment>
<sequence length="282" mass="31877">MSTAPERISYYEILQATQNFNECNLLGTGNFGYVYSGVHRDGKTIAVKVFNPQQEAAFKSFDVECKVLRNIRHRNLTKVISSCSNEEFKALVLEYMPNGSLEKWLYSHNYCLDLMQRLNIMIDVASGLEYLHHGYSTPIAHCDLKPSNVLLDEEMIAHVSDFGIAKLFGDGESIVVTNTLATLGYIAPEYGLEGLVSTRCDVYSYGVMLIETFTRKKPSDDMFSGDLSLKRWVKSLLVQSPHDVIDANLVMNLDEKKMEKNVECVSLILEMGIKVLCRIFSR</sequence>
<keyword evidence="17" id="KW-0325">Glycoprotein</keyword>
<comment type="caution">
    <text evidence="23">The sequence shown here is derived from an EMBL/GenBank/DDBJ whole genome shotgun (WGS) entry which is preliminary data.</text>
</comment>
<dbReference type="PROSITE" id="PS00107">
    <property type="entry name" value="PROTEIN_KINASE_ATP"/>
    <property type="match status" value="1"/>
</dbReference>
<evidence type="ECO:0000256" key="1">
    <source>
        <dbReference type="ARBA" id="ARBA00004162"/>
    </source>
</evidence>
<comment type="catalytic activity">
    <reaction evidence="18">
        <text>L-threonyl-[protein] + ATP = O-phospho-L-threonyl-[protein] + ADP + H(+)</text>
        <dbReference type="Rhea" id="RHEA:46608"/>
        <dbReference type="Rhea" id="RHEA-COMP:11060"/>
        <dbReference type="Rhea" id="RHEA-COMP:11605"/>
        <dbReference type="ChEBI" id="CHEBI:15378"/>
        <dbReference type="ChEBI" id="CHEBI:30013"/>
        <dbReference type="ChEBI" id="CHEBI:30616"/>
        <dbReference type="ChEBI" id="CHEBI:61977"/>
        <dbReference type="ChEBI" id="CHEBI:456216"/>
        <dbReference type="EC" id="2.7.11.1"/>
    </reaction>
</comment>
<evidence type="ECO:0000313" key="23">
    <source>
        <dbReference type="EMBL" id="KAH6819894.1"/>
    </source>
</evidence>
<dbReference type="SUPFAM" id="SSF56112">
    <property type="entry name" value="Protein kinase-like (PK-like)"/>
    <property type="match status" value="1"/>
</dbReference>
<keyword evidence="7" id="KW-0808">Transferase</keyword>
<reference evidence="23 24" key="1">
    <citation type="journal article" date="2021" name="Nat. Commun.">
        <title>Incipient diploidization of the medicinal plant Perilla within 10,000 years.</title>
        <authorList>
            <person name="Zhang Y."/>
            <person name="Shen Q."/>
            <person name="Leng L."/>
            <person name="Zhang D."/>
            <person name="Chen S."/>
            <person name="Shi Y."/>
            <person name="Ning Z."/>
            <person name="Chen S."/>
        </authorList>
    </citation>
    <scope>NUCLEOTIDE SEQUENCE [LARGE SCALE GENOMIC DNA]</scope>
    <source>
        <strain evidence="24">cv. PC099</strain>
    </source>
</reference>
<protein>
    <recommendedName>
        <fullName evidence="2">non-specific serine/threonine protein kinase</fullName>
        <ecNumber evidence="2">2.7.11.1</ecNumber>
    </recommendedName>
</protein>
<keyword evidence="6" id="KW-0433">Leucine-rich repeat</keyword>
<dbReference type="InterPro" id="IPR052451">
    <property type="entry name" value="Ser/Thr_kinase-like"/>
</dbReference>
<evidence type="ECO:0000256" key="3">
    <source>
        <dbReference type="ARBA" id="ARBA00022475"/>
    </source>
</evidence>
<evidence type="ECO:0000259" key="22">
    <source>
        <dbReference type="PROSITE" id="PS50011"/>
    </source>
</evidence>
<evidence type="ECO:0000256" key="8">
    <source>
        <dbReference type="ARBA" id="ARBA00022692"/>
    </source>
</evidence>
<dbReference type="Gene3D" id="1.10.510.10">
    <property type="entry name" value="Transferase(Phosphotransferase) domain 1"/>
    <property type="match status" value="1"/>
</dbReference>
<keyword evidence="3" id="KW-1003">Cell membrane</keyword>
<keyword evidence="9" id="KW-0732">Signal</keyword>
<dbReference type="Pfam" id="PF00069">
    <property type="entry name" value="Pkinase"/>
    <property type="match status" value="1"/>
</dbReference>
<organism evidence="23 24">
    <name type="scientific">Perilla frutescens var. hirtella</name>
    <name type="common">Perilla citriodora</name>
    <name type="synonym">Perilla setoyensis</name>
    <dbReference type="NCBI Taxonomy" id="608512"/>
    <lineage>
        <taxon>Eukaryota</taxon>
        <taxon>Viridiplantae</taxon>
        <taxon>Streptophyta</taxon>
        <taxon>Embryophyta</taxon>
        <taxon>Tracheophyta</taxon>
        <taxon>Spermatophyta</taxon>
        <taxon>Magnoliopsida</taxon>
        <taxon>eudicotyledons</taxon>
        <taxon>Gunneridae</taxon>
        <taxon>Pentapetalae</taxon>
        <taxon>asterids</taxon>
        <taxon>lamiids</taxon>
        <taxon>Lamiales</taxon>
        <taxon>Lamiaceae</taxon>
        <taxon>Nepetoideae</taxon>
        <taxon>Elsholtzieae</taxon>
        <taxon>Perilla</taxon>
    </lineage>
</organism>
<keyword evidence="5" id="KW-0597">Phosphoprotein</keyword>
<evidence type="ECO:0000256" key="13">
    <source>
        <dbReference type="ARBA" id="ARBA00022840"/>
    </source>
</evidence>
<evidence type="ECO:0000256" key="21">
    <source>
        <dbReference type="RuleBase" id="RU000304"/>
    </source>
</evidence>
<dbReference type="SMART" id="SM00220">
    <property type="entry name" value="S_TKc"/>
    <property type="match status" value="1"/>
</dbReference>
<evidence type="ECO:0000256" key="12">
    <source>
        <dbReference type="ARBA" id="ARBA00022777"/>
    </source>
</evidence>
<keyword evidence="15" id="KW-0472">Membrane</keyword>
<dbReference type="FunFam" id="3.30.200.20:FF:000661">
    <property type="entry name" value="Serine-threonine protein kinase plant-type"/>
    <property type="match status" value="1"/>
</dbReference>
<dbReference type="PANTHER" id="PTHR48008">
    <property type="entry name" value="LEUCINE-RICH REPEAT RECEPTOR-LIKE PROTEIN KINASE IMK3-RELATED"/>
    <property type="match status" value="1"/>
</dbReference>
<evidence type="ECO:0000256" key="19">
    <source>
        <dbReference type="ARBA" id="ARBA00048679"/>
    </source>
</evidence>
<feature type="binding site" evidence="20">
    <location>
        <position position="59"/>
    </location>
    <ligand>
        <name>ATP</name>
        <dbReference type="ChEBI" id="CHEBI:30616"/>
    </ligand>
</feature>
<dbReference type="InterPro" id="IPR011009">
    <property type="entry name" value="Kinase-like_dom_sf"/>
</dbReference>
<dbReference type="InterPro" id="IPR017441">
    <property type="entry name" value="Protein_kinase_ATP_BS"/>
</dbReference>